<dbReference type="SMART" id="SM00382">
    <property type="entry name" value="AAA"/>
    <property type="match status" value="1"/>
</dbReference>
<name>C9DGK6_BPW14</name>
<evidence type="ECO:0000259" key="1">
    <source>
        <dbReference type="SMART" id="SM00382"/>
    </source>
</evidence>
<dbReference type="Gene3D" id="3.40.50.300">
    <property type="entry name" value="P-loop containing nucleotide triphosphate hydrolases"/>
    <property type="match status" value="1"/>
</dbReference>
<dbReference type="InterPro" id="IPR050168">
    <property type="entry name" value="AAA_ATPase_domain"/>
</dbReference>
<dbReference type="GeneID" id="8684183"/>
<dbReference type="PANTHER" id="PTHR23077">
    <property type="entry name" value="AAA-FAMILY ATPASE"/>
    <property type="match status" value="1"/>
</dbReference>
<dbReference type="Pfam" id="PF00004">
    <property type="entry name" value="AAA"/>
    <property type="match status" value="1"/>
</dbReference>
<dbReference type="RefSeq" id="YP_003359089.1">
    <property type="nucleotide sequence ID" value="NC_013697.1"/>
</dbReference>
<sequence length="477" mass="51301">MGKNLASLASQRIVSAEVVKMGDQLIVPEGMSFLEAVDALEQAEAYAQQETSFATIYDVLPFDGAVALAAVLEKRYGWAKQVSTPGFFGPTPPKIINVATGVNSSVDVPWGEFSIPGVEGTIGTSVTRKGNRLTFVMTADIKRSGEAIVRKIAEEVKEHLKQNSIYKGKAVKIRFKDSDGDWLPMPEVEFLDHTKVKPSDLIYSEEVQTSVEVNLFTPISNFQKCLDNNVPLKRGVLLGGPFGTGKTMAASAAAYLAVENGLTYIYVNRTDELEAGIEFAKQYQNPACVLFCEDVDRVTGGDRSLDMDAILNILDGVDTKGANIISVLTTNAMENINPAMIRPGRLDAVINVTAPDAKAAARIVAMYAGKALQEGADLTQVGEKLSGMIPAAIAEVVKRAKLAQMRLDTGAELGKLSAQAFLDAATSMKLQMDLLNKDRTAAPTTIDDLIVSALDKAVAARLGTVKDEVTEIHRRVC</sequence>
<evidence type="ECO:0000313" key="3">
    <source>
        <dbReference type="Proteomes" id="UP000008986"/>
    </source>
</evidence>
<dbReference type="InterPro" id="IPR003959">
    <property type="entry name" value="ATPase_AAA_core"/>
</dbReference>
<dbReference type="KEGG" id="vg:8684183"/>
<protein>
    <recommendedName>
        <fullName evidence="1">AAA+ ATPase domain-containing protein</fullName>
    </recommendedName>
</protein>
<dbReference type="Proteomes" id="UP000008986">
    <property type="component" value="Segment"/>
</dbReference>
<dbReference type="Gene3D" id="1.10.8.60">
    <property type="match status" value="1"/>
</dbReference>
<accession>C9DGK6</accession>
<dbReference type="OrthoDB" id="2579at10239"/>
<dbReference type="SUPFAM" id="SSF52540">
    <property type="entry name" value="P-loop containing nucleoside triphosphate hydrolases"/>
    <property type="match status" value="1"/>
</dbReference>
<dbReference type="InterPro" id="IPR003593">
    <property type="entry name" value="AAA+_ATPase"/>
</dbReference>
<keyword evidence="3" id="KW-1185">Reference proteome</keyword>
<organismHost>
    <name type="scientific">Delftia acidovorans</name>
    <name type="common">Pseudomonas acidovorans</name>
    <name type="synonym">Comamonas acidovorans</name>
    <dbReference type="NCBI Taxonomy" id="80866"/>
</organismHost>
<gene>
    <name evidence="2" type="primary">235</name>
</gene>
<reference evidence="3" key="1">
    <citation type="submission" date="2009-07" db="EMBL/GenBank/DDBJ databases">
        <authorList>
            <person name="Kropinski A.M."/>
            <person name="Villegas A."/>
            <person name="Lingohr E.J."/>
        </authorList>
    </citation>
    <scope>NUCLEOTIDE SEQUENCE [LARGE SCALE GENOMIC DNA]</scope>
</reference>
<feature type="domain" description="AAA+ ATPase" evidence="1">
    <location>
        <begin position="232"/>
        <end position="356"/>
    </location>
</feature>
<dbReference type="InterPro" id="IPR027417">
    <property type="entry name" value="P-loop_NTPase"/>
</dbReference>
<organism evidence="2 3">
    <name type="scientific">Delftia phage PhiW-14</name>
    <name type="common">Deftia acidovorans bacteriophage phiW-14</name>
    <dbReference type="NCBI Taxonomy" id="665032"/>
    <lineage>
        <taxon>Viruses</taxon>
        <taxon>Duplodnaviria</taxon>
        <taxon>Heunggongvirae</taxon>
        <taxon>Uroviricota</taxon>
        <taxon>Caudoviricetes</taxon>
        <taxon>Ionavirus</taxon>
        <taxon>Ionavirus W14</taxon>
    </lineage>
</organism>
<dbReference type="GO" id="GO:0005524">
    <property type="term" value="F:ATP binding"/>
    <property type="evidence" value="ECO:0007669"/>
    <property type="project" value="InterPro"/>
</dbReference>
<dbReference type="GO" id="GO:0016887">
    <property type="term" value="F:ATP hydrolysis activity"/>
    <property type="evidence" value="ECO:0007669"/>
    <property type="project" value="InterPro"/>
</dbReference>
<evidence type="ECO:0000313" key="2">
    <source>
        <dbReference type="EMBL" id="ACV50257.1"/>
    </source>
</evidence>
<proteinExistence type="predicted"/>
<dbReference type="EMBL" id="GQ357915">
    <property type="protein sequence ID" value="ACV50257.1"/>
    <property type="molecule type" value="Genomic_DNA"/>
</dbReference>